<dbReference type="RefSeq" id="WP_125558316.1">
    <property type="nucleotide sequence ID" value="NZ_RBVX01000023.1"/>
</dbReference>
<organism evidence="1 2">
    <name type="scientific">Salibacterium salarium</name>
    <dbReference type="NCBI Taxonomy" id="284579"/>
    <lineage>
        <taxon>Bacteria</taxon>
        <taxon>Bacillati</taxon>
        <taxon>Bacillota</taxon>
        <taxon>Bacilli</taxon>
        <taxon>Bacillales</taxon>
        <taxon>Bacillaceae</taxon>
    </lineage>
</organism>
<dbReference type="EMBL" id="RBVX01000023">
    <property type="protein sequence ID" value="RSL31518.1"/>
    <property type="molecule type" value="Genomic_DNA"/>
</dbReference>
<evidence type="ECO:0000313" key="1">
    <source>
        <dbReference type="EMBL" id="RSL31518.1"/>
    </source>
</evidence>
<gene>
    <name evidence="1" type="ORF">D7Z54_19965</name>
</gene>
<evidence type="ECO:0000313" key="2">
    <source>
        <dbReference type="Proteomes" id="UP000275076"/>
    </source>
</evidence>
<dbReference type="OrthoDB" id="5191605at2"/>
<dbReference type="Proteomes" id="UP000275076">
    <property type="component" value="Unassembled WGS sequence"/>
</dbReference>
<keyword evidence="2" id="KW-1185">Reference proteome</keyword>
<accession>A0A428MZD5</accession>
<comment type="caution">
    <text evidence="1">The sequence shown here is derived from an EMBL/GenBank/DDBJ whole genome shotgun (WGS) entry which is preliminary data.</text>
</comment>
<dbReference type="InterPro" id="IPR021238">
    <property type="entry name" value="DUF2620"/>
</dbReference>
<reference evidence="1 2" key="1">
    <citation type="submission" date="2018-10" db="EMBL/GenBank/DDBJ databases">
        <title>Draft genome sequence of Bacillus salarius IM0101, isolated from a hypersaline soil in Inner Mongolia, China.</title>
        <authorList>
            <person name="Yamprayoonswat W."/>
            <person name="Boonvisut S."/>
            <person name="Jumpathong W."/>
            <person name="Sittihan S."/>
            <person name="Ruangsuj P."/>
            <person name="Wanthongcharoen S."/>
            <person name="Thongpramul N."/>
            <person name="Pimmason S."/>
            <person name="Yu B."/>
            <person name="Yasawong M."/>
        </authorList>
    </citation>
    <scope>NUCLEOTIDE SEQUENCE [LARGE SCALE GENOMIC DNA]</scope>
    <source>
        <strain evidence="1 2">IM0101</strain>
    </source>
</reference>
<dbReference type="Pfam" id="PF10941">
    <property type="entry name" value="DUF2620"/>
    <property type="match status" value="1"/>
</dbReference>
<sequence>MIRFVIGGLEKNQIKQEIEKAGGDQVEAVVSTDFEGAKKIKAGEADYYIGACNSGGGAALSVVIGILGYSNCSTVAKAGGRPKQETIEKLVKEGKLAFGTAVESIDTAVPMIVEEILKNRG</sequence>
<name>A0A428MZD5_9BACI</name>
<proteinExistence type="predicted"/>
<dbReference type="AlphaFoldDB" id="A0A428MZD5"/>
<protein>
    <submittedName>
        <fullName evidence="1">DUF2620 domain-containing protein</fullName>
    </submittedName>
</protein>